<comment type="caution">
    <text evidence="2">The sequence shown here is derived from an EMBL/GenBank/DDBJ whole genome shotgun (WGS) entry which is preliminary data.</text>
</comment>
<reference evidence="3" key="1">
    <citation type="journal article" date="2019" name="Int. J. Syst. Evol. Microbiol.">
        <title>The Global Catalogue of Microorganisms (GCM) 10K type strain sequencing project: providing services to taxonomists for standard genome sequencing and annotation.</title>
        <authorList>
            <consortium name="The Broad Institute Genomics Platform"/>
            <consortium name="The Broad Institute Genome Sequencing Center for Infectious Disease"/>
            <person name="Wu L."/>
            <person name="Ma J."/>
        </authorList>
    </citation>
    <scope>NUCLEOTIDE SEQUENCE [LARGE SCALE GENOMIC DNA]</scope>
    <source>
        <strain evidence="3">NBRC 108894</strain>
    </source>
</reference>
<feature type="region of interest" description="Disordered" evidence="1">
    <location>
        <begin position="110"/>
        <end position="166"/>
    </location>
</feature>
<protein>
    <submittedName>
        <fullName evidence="2">Uncharacterized protein</fullName>
    </submittedName>
</protein>
<dbReference type="Proteomes" id="UP001157034">
    <property type="component" value="Unassembled WGS sequence"/>
</dbReference>
<sequence>MPHVAAREREAQQAAGQAAVVLQGRHGIRCTSIERGPHQPPAVAHGQRVGRDGGGRDPLGAVEPRTGLGERPDREPVETREHLAVERRRRMPRPLSRVEPVPAALAALPPRSLSESCADANARDGSRSVSSRKPAIPVAMRSAPGSNGASRAASASSCALSPSMRS</sequence>
<keyword evidence="3" id="KW-1185">Reference proteome</keyword>
<dbReference type="EMBL" id="BSVB01000001">
    <property type="protein sequence ID" value="GMA96059.1"/>
    <property type="molecule type" value="Genomic_DNA"/>
</dbReference>
<feature type="compositionally biased region" description="Basic and acidic residues" evidence="1">
    <location>
        <begin position="68"/>
        <end position="86"/>
    </location>
</feature>
<gene>
    <name evidence="2" type="ORF">GCM10025881_28830</name>
</gene>
<feature type="region of interest" description="Disordered" evidence="1">
    <location>
        <begin position="31"/>
        <end position="96"/>
    </location>
</feature>
<evidence type="ECO:0000256" key="1">
    <source>
        <dbReference type="SAM" id="MobiDB-lite"/>
    </source>
</evidence>
<evidence type="ECO:0000313" key="3">
    <source>
        <dbReference type="Proteomes" id="UP001157034"/>
    </source>
</evidence>
<feature type="compositionally biased region" description="Low complexity" evidence="1">
    <location>
        <begin position="142"/>
        <end position="166"/>
    </location>
</feature>
<name>A0ABQ6K6Q5_9MICO</name>
<organism evidence="2 3">
    <name type="scientific">Pseudolysinimonas kribbensis</name>
    <dbReference type="NCBI Taxonomy" id="433641"/>
    <lineage>
        <taxon>Bacteria</taxon>
        <taxon>Bacillati</taxon>
        <taxon>Actinomycetota</taxon>
        <taxon>Actinomycetes</taxon>
        <taxon>Micrococcales</taxon>
        <taxon>Microbacteriaceae</taxon>
        <taxon>Pseudolysinimonas</taxon>
    </lineage>
</organism>
<evidence type="ECO:0000313" key="2">
    <source>
        <dbReference type="EMBL" id="GMA96059.1"/>
    </source>
</evidence>
<accession>A0ABQ6K6Q5</accession>
<proteinExistence type="predicted"/>